<protein>
    <submittedName>
        <fullName evidence="1">Uncharacterized protein</fullName>
    </submittedName>
</protein>
<accession>S9QYM0</accession>
<dbReference type="EMBL" id="APVH01000012">
    <property type="protein sequence ID" value="EPX84738.1"/>
    <property type="molecule type" value="Genomic_DNA"/>
</dbReference>
<comment type="caution">
    <text evidence="1">The sequence shown here is derived from an EMBL/GenBank/DDBJ whole genome shotgun (WGS) entry which is preliminary data.</text>
</comment>
<evidence type="ECO:0000313" key="2">
    <source>
        <dbReference type="Proteomes" id="UP000015347"/>
    </source>
</evidence>
<name>S9QYM0_9RHOB</name>
<organism evidence="1 2">
    <name type="scientific">Salipiger mucosus DSM 16094</name>
    <dbReference type="NCBI Taxonomy" id="1123237"/>
    <lineage>
        <taxon>Bacteria</taxon>
        <taxon>Pseudomonadati</taxon>
        <taxon>Pseudomonadota</taxon>
        <taxon>Alphaproteobacteria</taxon>
        <taxon>Rhodobacterales</taxon>
        <taxon>Roseobacteraceae</taxon>
        <taxon>Salipiger</taxon>
    </lineage>
</organism>
<dbReference type="Proteomes" id="UP000015347">
    <property type="component" value="Unassembled WGS sequence"/>
</dbReference>
<proteinExistence type="predicted"/>
<reference evidence="2" key="1">
    <citation type="journal article" date="2014" name="Stand. Genomic Sci.">
        <title>Genome sequence of the exopolysaccharide-producing Salipiger mucosus type strain (DSM 16094(T)), a moderately halophilic member of the Roseobacter clade.</title>
        <authorList>
            <person name="Riedel T."/>
            <person name="Spring S."/>
            <person name="Fiebig A."/>
            <person name="Petersen J."/>
            <person name="Kyrpides N.C."/>
            <person name="Goker M."/>
            <person name="Klenk H.P."/>
        </authorList>
    </citation>
    <scope>NUCLEOTIDE SEQUENCE [LARGE SCALE GENOMIC DNA]</scope>
    <source>
        <strain evidence="2">DSM 16094</strain>
    </source>
</reference>
<dbReference type="AlphaFoldDB" id="S9QYM0"/>
<evidence type="ECO:0000313" key="1">
    <source>
        <dbReference type="EMBL" id="EPX84738.1"/>
    </source>
</evidence>
<sequence length="39" mass="4374">MNGDGLLRPNGRQDFLKNIGTHIANDLWSNIHAGQLTER</sequence>
<dbReference type="HOGENOM" id="CLU_3316687_0_0_5"/>
<gene>
    <name evidence="1" type="ORF">Salmuc_01311</name>
</gene>
<keyword evidence="2" id="KW-1185">Reference proteome</keyword>